<dbReference type="EMBL" id="JBAWTH010000030">
    <property type="protein sequence ID" value="KAL2285438.1"/>
    <property type="molecule type" value="Genomic_DNA"/>
</dbReference>
<comment type="pathway">
    <text evidence="2">Mycotoxin biosynthesis.</text>
</comment>
<feature type="transmembrane region" description="Helical" evidence="10">
    <location>
        <begin position="61"/>
        <end position="79"/>
    </location>
</feature>
<name>A0ABR4ESN2_9PEZI</name>
<comment type="subcellular location">
    <subcellularLocation>
        <location evidence="1">Membrane</location>
        <topology evidence="1">Single-pass membrane protein</topology>
    </subcellularLocation>
</comment>
<keyword evidence="12" id="KW-1185">Reference proteome</keyword>
<organism evidence="11 12">
    <name type="scientific">Diaporthe vaccinii</name>
    <dbReference type="NCBI Taxonomy" id="105482"/>
    <lineage>
        <taxon>Eukaryota</taxon>
        <taxon>Fungi</taxon>
        <taxon>Dikarya</taxon>
        <taxon>Ascomycota</taxon>
        <taxon>Pezizomycotina</taxon>
        <taxon>Sordariomycetes</taxon>
        <taxon>Sordariomycetidae</taxon>
        <taxon>Diaporthales</taxon>
        <taxon>Diaporthaceae</taxon>
        <taxon>Diaporthe</taxon>
        <taxon>Diaporthe eres species complex</taxon>
    </lineage>
</organism>
<evidence type="ECO:0000256" key="5">
    <source>
        <dbReference type="ARBA" id="ARBA00023002"/>
    </source>
</evidence>
<gene>
    <name evidence="11" type="ORF">FJTKL_08115</name>
</gene>
<evidence type="ECO:0000256" key="9">
    <source>
        <dbReference type="ARBA" id="ARBA00035112"/>
    </source>
</evidence>
<keyword evidence="7 10" id="KW-0472">Membrane</keyword>
<keyword evidence="4 10" id="KW-1133">Transmembrane helix</keyword>
<evidence type="ECO:0000313" key="12">
    <source>
        <dbReference type="Proteomes" id="UP001600888"/>
    </source>
</evidence>
<evidence type="ECO:0000256" key="3">
    <source>
        <dbReference type="ARBA" id="ARBA00022692"/>
    </source>
</evidence>
<keyword evidence="5" id="KW-0560">Oxidoreductase</keyword>
<evidence type="ECO:0008006" key="13">
    <source>
        <dbReference type="Google" id="ProtNLM"/>
    </source>
</evidence>
<sequence length="311" mass="36439">MVGVRFADSVEMNEREGNGFDKSETDAFIQDVRSSSFDMDRDPAAQPRNAQAKRRLIQSSMIPWILTCLFALTSFLLLLERYGIRKFGTYEDRLSTDLWSLRRVPLEVKRFVGSPKFDENGTMWMDATDTEARWPENLRFTGDLSDEVDDNWNEIVEDRYFSVSEAEAIEAWGDRRHEYVDEEYGGYTAGLDVFHTLHCLNKVRKAIYPEYYGNETSARTQKAHLDHCIDSIRQHIMCYGSTTPIPTKWREGAQRQHFDSNQDHVCRDFSYLHRYMTRRSKGGDMYAPRDKSLLGMARAWEHEWEENDLPH</sequence>
<comment type="similarity">
    <text evidence="9">Belongs to the ustYa family.</text>
</comment>
<keyword evidence="3 10" id="KW-0812">Transmembrane</keyword>
<evidence type="ECO:0000256" key="4">
    <source>
        <dbReference type="ARBA" id="ARBA00022989"/>
    </source>
</evidence>
<dbReference type="Pfam" id="PF11807">
    <property type="entry name" value="UstYa"/>
    <property type="match status" value="1"/>
</dbReference>
<accession>A0ABR4ESN2</accession>
<evidence type="ECO:0000256" key="1">
    <source>
        <dbReference type="ARBA" id="ARBA00004167"/>
    </source>
</evidence>
<keyword evidence="6" id="KW-0843">Virulence</keyword>
<dbReference type="Proteomes" id="UP001600888">
    <property type="component" value="Unassembled WGS sequence"/>
</dbReference>
<dbReference type="PANTHER" id="PTHR33365:SF4">
    <property type="entry name" value="CYCLOCHLOROTINE BIOSYNTHESIS PROTEIN O"/>
    <property type="match status" value="1"/>
</dbReference>
<evidence type="ECO:0000256" key="10">
    <source>
        <dbReference type="SAM" id="Phobius"/>
    </source>
</evidence>
<evidence type="ECO:0000256" key="7">
    <source>
        <dbReference type="ARBA" id="ARBA00023136"/>
    </source>
</evidence>
<proteinExistence type="inferred from homology"/>
<reference evidence="11 12" key="1">
    <citation type="submission" date="2024-03" db="EMBL/GenBank/DDBJ databases">
        <title>A high-quality draft genome sequence of Diaporthe vaccinii, a causative agent of upright dieback and viscid rot disease in cranberry plants.</title>
        <authorList>
            <person name="Sarrasin M."/>
            <person name="Lang B.F."/>
            <person name="Burger G."/>
        </authorList>
    </citation>
    <scope>NUCLEOTIDE SEQUENCE [LARGE SCALE GENOMIC DNA]</scope>
    <source>
        <strain evidence="11 12">IS7</strain>
    </source>
</reference>
<evidence type="ECO:0000256" key="2">
    <source>
        <dbReference type="ARBA" id="ARBA00004685"/>
    </source>
</evidence>
<dbReference type="PANTHER" id="PTHR33365">
    <property type="entry name" value="YALI0B05434P"/>
    <property type="match status" value="1"/>
</dbReference>
<dbReference type="InterPro" id="IPR021765">
    <property type="entry name" value="UstYa-like"/>
</dbReference>
<evidence type="ECO:0000256" key="6">
    <source>
        <dbReference type="ARBA" id="ARBA00023026"/>
    </source>
</evidence>
<evidence type="ECO:0000313" key="11">
    <source>
        <dbReference type="EMBL" id="KAL2285438.1"/>
    </source>
</evidence>
<keyword evidence="8" id="KW-0325">Glycoprotein</keyword>
<evidence type="ECO:0000256" key="8">
    <source>
        <dbReference type="ARBA" id="ARBA00023180"/>
    </source>
</evidence>
<comment type="caution">
    <text evidence="11">The sequence shown here is derived from an EMBL/GenBank/DDBJ whole genome shotgun (WGS) entry which is preliminary data.</text>
</comment>
<protein>
    <recommendedName>
        <fullName evidence="13">Tat pathway signal sequence</fullName>
    </recommendedName>
</protein>